<evidence type="ECO:0000313" key="2">
    <source>
        <dbReference type="Proteomes" id="UP000799324"/>
    </source>
</evidence>
<gene>
    <name evidence="1" type="ORF">K491DRAFT_15831</name>
</gene>
<reference evidence="1" key="1">
    <citation type="journal article" date="2020" name="Stud. Mycol.">
        <title>101 Dothideomycetes genomes: a test case for predicting lifestyles and emergence of pathogens.</title>
        <authorList>
            <person name="Haridas S."/>
            <person name="Albert R."/>
            <person name="Binder M."/>
            <person name="Bloem J."/>
            <person name="Labutti K."/>
            <person name="Salamov A."/>
            <person name="Andreopoulos B."/>
            <person name="Baker S."/>
            <person name="Barry K."/>
            <person name="Bills G."/>
            <person name="Bluhm B."/>
            <person name="Cannon C."/>
            <person name="Castanera R."/>
            <person name="Culley D."/>
            <person name="Daum C."/>
            <person name="Ezra D."/>
            <person name="Gonzalez J."/>
            <person name="Henrissat B."/>
            <person name="Kuo A."/>
            <person name="Liang C."/>
            <person name="Lipzen A."/>
            <person name="Lutzoni F."/>
            <person name="Magnuson J."/>
            <person name="Mondo S."/>
            <person name="Nolan M."/>
            <person name="Ohm R."/>
            <person name="Pangilinan J."/>
            <person name="Park H.-J."/>
            <person name="Ramirez L."/>
            <person name="Alfaro M."/>
            <person name="Sun H."/>
            <person name="Tritt A."/>
            <person name="Yoshinaga Y."/>
            <person name="Zwiers L.-H."/>
            <person name="Turgeon B."/>
            <person name="Goodwin S."/>
            <person name="Spatafora J."/>
            <person name="Crous P."/>
            <person name="Grigoriev I."/>
        </authorList>
    </citation>
    <scope>NUCLEOTIDE SEQUENCE</scope>
    <source>
        <strain evidence="1">CBS 122681</strain>
    </source>
</reference>
<proteinExistence type="predicted"/>
<sequence>MLWEREIRRKAEGESLLFPARAYVLPCRGPWSRLGPALGSSVSHLLAGLIGPIIRSGGTFARCSQLHLASSLYLPHPTSYTPSSSHCIQSRIPPALTFVTTSQISPMQAPVDTDS</sequence>
<dbReference type="AlphaFoldDB" id="A0A6A6TPE9"/>
<accession>A0A6A6TPE9</accession>
<keyword evidence="2" id="KW-1185">Reference proteome</keyword>
<organism evidence="1 2">
    <name type="scientific">Lophiostoma macrostomum CBS 122681</name>
    <dbReference type="NCBI Taxonomy" id="1314788"/>
    <lineage>
        <taxon>Eukaryota</taxon>
        <taxon>Fungi</taxon>
        <taxon>Dikarya</taxon>
        <taxon>Ascomycota</taxon>
        <taxon>Pezizomycotina</taxon>
        <taxon>Dothideomycetes</taxon>
        <taxon>Pleosporomycetidae</taxon>
        <taxon>Pleosporales</taxon>
        <taxon>Lophiostomataceae</taxon>
        <taxon>Lophiostoma</taxon>
    </lineage>
</organism>
<protein>
    <submittedName>
        <fullName evidence="1">Uncharacterized protein</fullName>
    </submittedName>
</protein>
<name>A0A6A6TPE9_9PLEO</name>
<evidence type="ECO:0000313" key="1">
    <source>
        <dbReference type="EMBL" id="KAF2660778.1"/>
    </source>
</evidence>
<dbReference type="EMBL" id="MU004297">
    <property type="protein sequence ID" value="KAF2660778.1"/>
    <property type="molecule type" value="Genomic_DNA"/>
</dbReference>
<dbReference type="Proteomes" id="UP000799324">
    <property type="component" value="Unassembled WGS sequence"/>
</dbReference>